<sequence>MHSYDIATMDGRDLDILTEHKGKRQRAVRRRQDGILFQNSPDSCWQHYEQLPPCPTGTPCCAQKHRRLSPGSAPGNTRAAQGWIELSLLMPGLLGTKCRNRGTLVQPVDDKLVGVLLVLSGACRLRKISLPAPPCGKKESPHGEQLDRHVFYGNGKRTDAQEQDLSHQLRFECRRTSSLARITMAAQEQATGGLLDGVVARRPLNPSMLIPILFMIAG</sequence>
<keyword evidence="2" id="KW-1185">Reference proteome</keyword>
<gene>
    <name evidence="1" type="ORF">CCMA1212_004574</name>
</gene>
<comment type="caution">
    <text evidence="1">The sequence shown here is derived from an EMBL/GenBank/DDBJ whole genome shotgun (WGS) entry which is preliminary data.</text>
</comment>
<evidence type="ECO:0000313" key="1">
    <source>
        <dbReference type="EMBL" id="TFB03486.1"/>
    </source>
</evidence>
<protein>
    <submittedName>
        <fullName evidence="1">Uncharacterized protein</fullName>
    </submittedName>
</protein>
<dbReference type="GeneID" id="300576322"/>
<proteinExistence type="predicted"/>
<dbReference type="Proteomes" id="UP001642720">
    <property type="component" value="Unassembled WGS sequence"/>
</dbReference>
<reference evidence="1 2" key="1">
    <citation type="submission" date="2018-01" db="EMBL/GenBank/DDBJ databases">
        <title>Genome characterization of the sugarcane-associated fungus Trichoderma ghanense CCMA-1212 and their application in lignocelulose bioconversion.</title>
        <authorList>
            <person name="Steindorff A.S."/>
            <person name="Mendes T.D."/>
            <person name="Vilela E.S.D."/>
            <person name="Rodrigues D.S."/>
            <person name="Formighieri E.F."/>
            <person name="Melo I.S."/>
            <person name="Favaro L.C.L."/>
        </authorList>
    </citation>
    <scope>NUCLEOTIDE SEQUENCE [LARGE SCALE GENOMIC DNA]</scope>
    <source>
        <strain evidence="1 2">CCMA-1212</strain>
    </source>
</reference>
<dbReference type="EMBL" id="PPTA01000005">
    <property type="protein sequence ID" value="TFB03486.1"/>
    <property type="molecule type" value="Genomic_DNA"/>
</dbReference>
<name>A0ABY2H5X2_9HYPO</name>
<evidence type="ECO:0000313" key="2">
    <source>
        <dbReference type="Proteomes" id="UP001642720"/>
    </source>
</evidence>
<organism evidence="1 2">
    <name type="scientific">Trichoderma ghanense</name>
    <dbReference type="NCBI Taxonomy" id="65468"/>
    <lineage>
        <taxon>Eukaryota</taxon>
        <taxon>Fungi</taxon>
        <taxon>Dikarya</taxon>
        <taxon>Ascomycota</taxon>
        <taxon>Pezizomycotina</taxon>
        <taxon>Sordariomycetes</taxon>
        <taxon>Hypocreomycetidae</taxon>
        <taxon>Hypocreales</taxon>
        <taxon>Hypocreaceae</taxon>
        <taxon>Trichoderma</taxon>
    </lineage>
</organism>
<accession>A0ABY2H5X2</accession>
<dbReference type="RefSeq" id="XP_073559687.1">
    <property type="nucleotide sequence ID" value="XM_073701872.1"/>
</dbReference>